<feature type="domain" description="ABC transporter" evidence="6">
    <location>
        <begin position="20"/>
        <end position="252"/>
    </location>
</feature>
<accession>L9WQ61</accession>
<keyword evidence="8" id="KW-1185">Reference proteome</keyword>
<dbReference type="InterPro" id="IPR052156">
    <property type="entry name" value="BCAA_Transport_ATP-bd_LivF"/>
</dbReference>
<dbReference type="InterPro" id="IPR027417">
    <property type="entry name" value="P-loop_NTPase"/>
</dbReference>
<dbReference type="OrthoDB" id="97750at2157"/>
<evidence type="ECO:0000256" key="1">
    <source>
        <dbReference type="ARBA" id="ARBA00005417"/>
    </source>
</evidence>
<dbReference type="PANTHER" id="PTHR43820:SF2">
    <property type="entry name" value="ABC TRANSPORTER ATP-BINDING PROTEIN"/>
    <property type="match status" value="1"/>
</dbReference>
<keyword evidence="4" id="KW-0067">ATP-binding</keyword>
<dbReference type="PROSITE" id="PS50893">
    <property type="entry name" value="ABC_TRANSPORTER_2"/>
    <property type="match status" value="1"/>
</dbReference>
<dbReference type="PROSITE" id="PS00211">
    <property type="entry name" value="ABC_TRANSPORTER_1"/>
    <property type="match status" value="1"/>
</dbReference>
<comment type="similarity">
    <text evidence="1">Belongs to the ABC transporter superfamily.</text>
</comment>
<dbReference type="GO" id="GO:0015807">
    <property type="term" value="P:L-amino acid transport"/>
    <property type="evidence" value="ECO:0007669"/>
    <property type="project" value="TreeGrafter"/>
</dbReference>
<keyword evidence="2" id="KW-0813">Transport</keyword>
<name>L9WQ61_9EURY</name>
<dbReference type="GO" id="GO:0005524">
    <property type="term" value="F:ATP binding"/>
    <property type="evidence" value="ECO:0007669"/>
    <property type="project" value="UniProtKB-KW"/>
</dbReference>
<dbReference type="EMBL" id="AOIA01000162">
    <property type="protein sequence ID" value="ELY51507.1"/>
    <property type="molecule type" value="Genomic_DNA"/>
</dbReference>
<dbReference type="PATRIC" id="fig|1227498.3.peg.4062"/>
<dbReference type="GO" id="GO:0016887">
    <property type="term" value="F:ATP hydrolysis activity"/>
    <property type="evidence" value="ECO:0007669"/>
    <property type="project" value="InterPro"/>
</dbReference>
<evidence type="ECO:0000256" key="2">
    <source>
        <dbReference type="ARBA" id="ARBA00022448"/>
    </source>
</evidence>
<protein>
    <submittedName>
        <fullName evidence="7">ABC transporter</fullName>
    </submittedName>
</protein>
<dbReference type="PANTHER" id="PTHR43820">
    <property type="entry name" value="HIGH-AFFINITY BRANCHED-CHAIN AMINO ACID TRANSPORT ATP-BINDING PROTEIN LIVF"/>
    <property type="match status" value="1"/>
</dbReference>
<dbReference type="CDD" id="cd03224">
    <property type="entry name" value="ABC_TM1139_LivF_branched"/>
    <property type="match status" value="1"/>
</dbReference>
<dbReference type="InterPro" id="IPR003593">
    <property type="entry name" value="AAA+_ATPase"/>
</dbReference>
<comment type="caution">
    <text evidence="7">The sequence shown here is derived from an EMBL/GenBank/DDBJ whole genome shotgun (WGS) entry which is preliminary data.</text>
</comment>
<dbReference type="InterPro" id="IPR003439">
    <property type="entry name" value="ABC_transporter-like_ATP-bd"/>
</dbReference>
<evidence type="ECO:0000256" key="5">
    <source>
        <dbReference type="ARBA" id="ARBA00022970"/>
    </source>
</evidence>
<dbReference type="InterPro" id="IPR017871">
    <property type="entry name" value="ABC_transporter-like_CS"/>
</dbReference>
<dbReference type="SMART" id="SM00382">
    <property type="entry name" value="AAA"/>
    <property type="match status" value="1"/>
</dbReference>
<dbReference type="Proteomes" id="UP000011531">
    <property type="component" value="Unassembled WGS sequence"/>
</dbReference>
<dbReference type="RefSeq" id="WP_008426938.1">
    <property type="nucleotide sequence ID" value="NZ_AOIA01000162.1"/>
</dbReference>
<gene>
    <name evidence="7" type="ORF">C492_20540</name>
</gene>
<evidence type="ECO:0000256" key="4">
    <source>
        <dbReference type="ARBA" id="ARBA00022840"/>
    </source>
</evidence>
<dbReference type="Gene3D" id="3.40.50.300">
    <property type="entry name" value="P-loop containing nucleotide triphosphate hydrolases"/>
    <property type="match status" value="1"/>
</dbReference>
<dbReference type="STRING" id="1227498.C492_20540"/>
<sequence>MAAVSETPAADRASTAEELLAVDSIHTYYGQSHILFDLSLSIDRGEIVALVGRNGAGKTTTLRSVLGLTPPAEGTIAKDGEPIDGLEPYEIRKRGISWVPEERRVFGGLTVEENLRLAASTGEGDQSDGFEDVYERFPRLDERRSQKAGTMSGGEQQMLAIARALLGPETDVLLLDEPSEGLAPQIVDDVADIVRELNEEEGVTILLVEQNAEMALELADHAYVLENGRIVHDSPAAELLADREAMEGYLGVK</sequence>
<proteinExistence type="inferred from homology"/>
<dbReference type="SUPFAM" id="SSF52540">
    <property type="entry name" value="P-loop containing nucleoside triphosphate hydrolases"/>
    <property type="match status" value="1"/>
</dbReference>
<dbReference type="Pfam" id="PF00005">
    <property type="entry name" value="ABC_tran"/>
    <property type="match status" value="1"/>
</dbReference>
<evidence type="ECO:0000256" key="3">
    <source>
        <dbReference type="ARBA" id="ARBA00022741"/>
    </source>
</evidence>
<evidence type="ECO:0000259" key="6">
    <source>
        <dbReference type="PROSITE" id="PS50893"/>
    </source>
</evidence>
<organism evidence="7 8">
    <name type="scientific">Natronococcus jeotgali DSM 18795</name>
    <dbReference type="NCBI Taxonomy" id="1227498"/>
    <lineage>
        <taxon>Archaea</taxon>
        <taxon>Methanobacteriati</taxon>
        <taxon>Methanobacteriota</taxon>
        <taxon>Stenosarchaea group</taxon>
        <taxon>Halobacteria</taxon>
        <taxon>Halobacteriales</taxon>
        <taxon>Natrialbaceae</taxon>
        <taxon>Natronococcus</taxon>
    </lineage>
</organism>
<dbReference type="AlphaFoldDB" id="L9WQ61"/>
<evidence type="ECO:0000313" key="8">
    <source>
        <dbReference type="Proteomes" id="UP000011531"/>
    </source>
</evidence>
<keyword evidence="5" id="KW-0029">Amino-acid transport</keyword>
<evidence type="ECO:0000313" key="7">
    <source>
        <dbReference type="EMBL" id="ELY51507.1"/>
    </source>
</evidence>
<dbReference type="GO" id="GO:0015658">
    <property type="term" value="F:branched-chain amino acid transmembrane transporter activity"/>
    <property type="evidence" value="ECO:0007669"/>
    <property type="project" value="TreeGrafter"/>
</dbReference>
<keyword evidence="3" id="KW-0547">Nucleotide-binding</keyword>
<reference evidence="7 8" key="1">
    <citation type="journal article" date="2014" name="PLoS Genet.">
        <title>Phylogenetically driven sequencing of extremely halophilic archaea reveals strategies for static and dynamic osmo-response.</title>
        <authorList>
            <person name="Becker E.A."/>
            <person name="Seitzer P.M."/>
            <person name="Tritt A."/>
            <person name="Larsen D."/>
            <person name="Krusor M."/>
            <person name="Yao A.I."/>
            <person name="Wu D."/>
            <person name="Madern D."/>
            <person name="Eisen J.A."/>
            <person name="Darling A.E."/>
            <person name="Facciotti M.T."/>
        </authorList>
    </citation>
    <scope>NUCLEOTIDE SEQUENCE [LARGE SCALE GENOMIC DNA]</scope>
    <source>
        <strain evidence="7 8">DSM 18795</strain>
    </source>
</reference>